<evidence type="ECO:0000313" key="2">
    <source>
        <dbReference type="EMBL" id="GIY02711.1"/>
    </source>
</evidence>
<protein>
    <submittedName>
        <fullName evidence="2">Uncharacterized protein</fullName>
    </submittedName>
</protein>
<dbReference type="EMBL" id="BPLR01005485">
    <property type="protein sequence ID" value="GIY02711.1"/>
    <property type="molecule type" value="Genomic_DNA"/>
</dbReference>
<dbReference type="AlphaFoldDB" id="A0AAV4Q3J9"/>
<accession>A0AAV4Q3J9</accession>
<organism evidence="2 3">
    <name type="scientific">Caerostris extrusa</name>
    <name type="common">Bark spider</name>
    <name type="synonym">Caerostris bankana</name>
    <dbReference type="NCBI Taxonomy" id="172846"/>
    <lineage>
        <taxon>Eukaryota</taxon>
        <taxon>Metazoa</taxon>
        <taxon>Ecdysozoa</taxon>
        <taxon>Arthropoda</taxon>
        <taxon>Chelicerata</taxon>
        <taxon>Arachnida</taxon>
        <taxon>Araneae</taxon>
        <taxon>Araneomorphae</taxon>
        <taxon>Entelegynae</taxon>
        <taxon>Araneoidea</taxon>
        <taxon>Araneidae</taxon>
        <taxon>Caerostris</taxon>
    </lineage>
</organism>
<reference evidence="2 3" key="1">
    <citation type="submission" date="2021-06" db="EMBL/GenBank/DDBJ databases">
        <title>Caerostris extrusa draft genome.</title>
        <authorList>
            <person name="Kono N."/>
            <person name="Arakawa K."/>
        </authorList>
    </citation>
    <scope>NUCLEOTIDE SEQUENCE [LARGE SCALE GENOMIC DNA]</scope>
</reference>
<name>A0AAV4Q3J9_CAEEX</name>
<evidence type="ECO:0000256" key="1">
    <source>
        <dbReference type="SAM" id="MobiDB-lite"/>
    </source>
</evidence>
<proteinExistence type="predicted"/>
<feature type="region of interest" description="Disordered" evidence="1">
    <location>
        <begin position="1"/>
        <end position="20"/>
    </location>
</feature>
<sequence>MYRREQKIRTKTSPQGRRNSFLPTREMAEDFSQMAIVNHIYGTSTKCDPGRPDNGEKGAEESGVFYFYFICSPEGGYSLVGEWGKISAGGDIVLSRDLNIRGSFFNAPDDRVETYGLNKGGMNR</sequence>
<comment type="caution">
    <text evidence="2">The sequence shown here is derived from an EMBL/GenBank/DDBJ whole genome shotgun (WGS) entry which is preliminary data.</text>
</comment>
<dbReference type="Proteomes" id="UP001054945">
    <property type="component" value="Unassembled WGS sequence"/>
</dbReference>
<gene>
    <name evidence="2" type="ORF">CEXT_111751</name>
</gene>
<feature type="compositionally biased region" description="Polar residues" evidence="1">
    <location>
        <begin position="11"/>
        <end position="20"/>
    </location>
</feature>
<evidence type="ECO:0000313" key="3">
    <source>
        <dbReference type="Proteomes" id="UP001054945"/>
    </source>
</evidence>
<keyword evidence="3" id="KW-1185">Reference proteome</keyword>